<evidence type="ECO:0000313" key="7">
    <source>
        <dbReference type="EMBL" id="MDQ0216096.1"/>
    </source>
</evidence>
<evidence type="ECO:0000256" key="5">
    <source>
        <dbReference type="SAM" id="Phobius"/>
    </source>
</evidence>
<dbReference type="GO" id="GO:0140359">
    <property type="term" value="F:ABC-type transporter activity"/>
    <property type="evidence" value="ECO:0007669"/>
    <property type="project" value="InterPro"/>
</dbReference>
<feature type="transmembrane region" description="Helical" evidence="5">
    <location>
        <begin position="339"/>
        <end position="358"/>
    </location>
</feature>
<dbReference type="Pfam" id="PF12698">
    <property type="entry name" value="ABC2_membrane_3"/>
    <property type="match status" value="1"/>
</dbReference>
<feature type="transmembrane region" description="Helical" evidence="5">
    <location>
        <begin position="224"/>
        <end position="248"/>
    </location>
</feature>
<dbReference type="PANTHER" id="PTHR43027:SF1">
    <property type="entry name" value="DOXORUBICIN RESISTANCE ABC TRANSPORTER PERMEASE PROTEIN DRRC-RELATED"/>
    <property type="match status" value="1"/>
</dbReference>
<feature type="transmembrane region" description="Helical" evidence="5">
    <location>
        <begin position="20"/>
        <end position="43"/>
    </location>
</feature>
<dbReference type="EMBL" id="JAUSUC010000035">
    <property type="protein sequence ID" value="MDQ0216096.1"/>
    <property type="molecule type" value="Genomic_DNA"/>
</dbReference>
<dbReference type="PANTHER" id="PTHR43027">
    <property type="entry name" value="DOXORUBICIN RESISTANCE ABC TRANSPORTER PERMEASE PROTEIN DRRC-RELATED"/>
    <property type="match status" value="1"/>
</dbReference>
<evidence type="ECO:0000256" key="2">
    <source>
        <dbReference type="ARBA" id="ARBA00022692"/>
    </source>
</evidence>
<feature type="domain" description="ABC-2 type transporter transmembrane" evidence="6">
    <location>
        <begin position="19"/>
        <end position="412"/>
    </location>
</feature>
<dbReference type="Proteomes" id="UP001237207">
    <property type="component" value="Unassembled WGS sequence"/>
</dbReference>
<protein>
    <submittedName>
        <fullName evidence="7">ABC-2 type transport system permease protein</fullName>
    </submittedName>
</protein>
<comment type="subcellular location">
    <subcellularLocation>
        <location evidence="1">Membrane</location>
        <topology evidence="1">Multi-pass membrane protein</topology>
    </subcellularLocation>
</comment>
<feature type="transmembrane region" description="Helical" evidence="5">
    <location>
        <begin position="397"/>
        <end position="415"/>
    </location>
</feature>
<comment type="caution">
    <text evidence="7">The sequence shown here is derived from an EMBL/GenBank/DDBJ whole genome shotgun (WGS) entry which is preliminary data.</text>
</comment>
<evidence type="ECO:0000259" key="6">
    <source>
        <dbReference type="Pfam" id="PF12698"/>
    </source>
</evidence>
<dbReference type="AlphaFoldDB" id="A0AAJ1T6J6"/>
<dbReference type="InterPro" id="IPR052902">
    <property type="entry name" value="ABC-2_transporter"/>
</dbReference>
<accession>A0AAJ1T6J6</accession>
<feature type="transmembrane region" description="Helical" evidence="5">
    <location>
        <begin position="269"/>
        <end position="291"/>
    </location>
</feature>
<keyword evidence="3 5" id="KW-1133">Transmembrane helix</keyword>
<proteinExistence type="predicted"/>
<organism evidence="7 8">
    <name type="scientific">Oikeobacillus pervagus</name>
    <dbReference type="NCBI Taxonomy" id="1325931"/>
    <lineage>
        <taxon>Bacteria</taxon>
        <taxon>Bacillati</taxon>
        <taxon>Bacillota</taxon>
        <taxon>Bacilli</taxon>
        <taxon>Bacillales</taxon>
        <taxon>Bacillaceae</taxon>
        <taxon>Oikeobacillus</taxon>
    </lineage>
</organism>
<keyword evidence="8" id="KW-1185">Reference proteome</keyword>
<keyword evidence="2 5" id="KW-0812">Transmembrane</keyword>
<dbReference type="InterPro" id="IPR013525">
    <property type="entry name" value="ABC2_TM"/>
</dbReference>
<gene>
    <name evidence="7" type="ORF">J2S13_002518</name>
</gene>
<sequence length="422" mass="47146">MIGSLIKKQCLILLRNRDQLFLLLVMPLILISILGFSLGSMMAGDTPSVKAKVVLINHGDEAKEIEQFKREVEQSNRANNEKEPMIQGAEYIRPIRVLTEEVFGDKELKKHLKLVKKPPSELEKLKKSDHYAAIIEVPEKFTYHIVQNFMLGKEVPTGLTLYQNEGNELSTKIIEDVLINYQKQYSTFMTIEKAGLMDDSFLENIPSPKGETDTVTKRKPLNAMMYYAVGMSVMFVLFVASSIGSFAFKEKQQHVFNRILLTNVSSWSYFTGVFLSGMILAFIQLIMIFSVTATAYDVKFPSIIAFVVVCIAISFAIGGLSVLLTALSYRFNSEMIINFFANALVSIFAFLGGSFFPVGGLSNFIQYLGNLTPNGAGMTAFLKLLQGYELQDISEPLLYLAIMGVATIMIAIVSFPKRGEMI</sequence>
<evidence type="ECO:0000256" key="1">
    <source>
        <dbReference type="ARBA" id="ARBA00004141"/>
    </source>
</evidence>
<dbReference type="GO" id="GO:0016020">
    <property type="term" value="C:membrane"/>
    <property type="evidence" value="ECO:0007669"/>
    <property type="project" value="UniProtKB-SubCell"/>
</dbReference>
<name>A0AAJ1T6J6_9BACI</name>
<evidence type="ECO:0000256" key="3">
    <source>
        <dbReference type="ARBA" id="ARBA00022989"/>
    </source>
</evidence>
<feature type="transmembrane region" description="Helical" evidence="5">
    <location>
        <begin position="303"/>
        <end position="327"/>
    </location>
</feature>
<evidence type="ECO:0000256" key="4">
    <source>
        <dbReference type="ARBA" id="ARBA00023136"/>
    </source>
</evidence>
<evidence type="ECO:0000313" key="8">
    <source>
        <dbReference type="Proteomes" id="UP001237207"/>
    </source>
</evidence>
<keyword evidence="4 5" id="KW-0472">Membrane</keyword>
<reference evidence="7" key="1">
    <citation type="submission" date="2023-07" db="EMBL/GenBank/DDBJ databases">
        <title>Genomic Encyclopedia of Type Strains, Phase IV (KMG-IV): sequencing the most valuable type-strain genomes for metagenomic binning, comparative biology and taxonomic classification.</title>
        <authorList>
            <person name="Goeker M."/>
        </authorList>
    </citation>
    <scope>NUCLEOTIDE SEQUENCE</scope>
    <source>
        <strain evidence="7">DSM 23947</strain>
    </source>
</reference>
<dbReference type="RefSeq" id="WP_307258092.1">
    <property type="nucleotide sequence ID" value="NZ_JAUSUC010000035.1"/>
</dbReference>